<dbReference type="InterPro" id="IPR023997">
    <property type="entry name" value="TonB-dep_OMP_SusC/RagA_CS"/>
</dbReference>
<comment type="similarity">
    <text evidence="8 9">Belongs to the TonB-dependent receptor family.</text>
</comment>
<evidence type="ECO:0000313" key="14">
    <source>
        <dbReference type="Proteomes" id="UP000261284"/>
    </source>
</evidence>
<keyword evidence="10" id="KW-0732">Signal</keyword>
<proteinExistence type="inferred from homology"/>
<keyword evidence="3 8" id="KW-1134">Transmembrane beta strand</keyword>
<evidence type="ECO:0000259" key="12">
    <source>
        <dbReference type="Pfam" id="PF07715"/>
    </source>
</evidence>
<dbReference type="InterPro" id="IPR037066">
    <property type="entry name" value="Plug_dom_sf"/>
</dbReference>
<dbReference type="InterPro" id="IPR023996">
    <property type="entry name" value="TonB-dep_OMP_SusC/RagA"/>
</dbReference>
<reference evidence="13 14" key="1">
    <citation type="submission" date="2018-08" db="EMBL/GenBank/DDBJ databases">
        <title>Chitinophagaceae sp. K23C18032701, a novel bacterium isolated from forest soil.</title>
        <authorList>
            <person name="Wang C."/>
        </authorList>
    </citation>
    <scope>NUCLEOTIDE SEQUENCE [LARGE SCALE GENOMIC DNA]</scope>
    <source>
        <strain evidence="13 14">K23C18032701</strain>
    </source>
</reference>
<feature type="domain" description="TonB-dependent receptor-like beta-barrel" evidence="11">
    <location>
        <begin position="422"/>
        <end position="804"/>
    </location>
</feature>
<feature type="signal peptide" evidence="10">
    <location>
        <begin position="1"/>
        <end position="23"/>
    </location>
</feature>
<keyword evidence="2 8" id="KW-0813">Transport</keyword>
<evidence type="ECO:0000256" key="2">
    <source>
        <dbReference type="ARBA" id="ARBA00022448"/>
    </source>
</evidence>
<feature type="domain" description="TonB-dependent receptor plug" evidence="12">
    <location>
        <begin position="119"/>
        <end position="237"/>
    </location>
</feature>
<dbReference type="Pfam" id="PF00593">
    <property type="entry name" value="TonB_dep_Rec_b-barrel"/>
    <property type="match status" value="1"/>
</dbReference>
<evidence type="ECO:0000256" key="5">
    <source>
        <dbReference type="ARBA" id="ARBA00023077"/>
    </source>
</evidence>
<dbReference type="Gene3D" id="2.170.130.10">
    <property type="entry name" value="TonB-dependent receptor, plug domain"/>
    <property type="match status" value="1"/>
</dbReference>
<dbReference type="Pfam" id="PF07715">
    <property type="entry name" value="Plug"/>
    <property type="match status" value="1"/>
</dbReference>
<name>A0A3E1NPN6_9BACT</name>
<dbReference type="Pfam" id="PF13715">
    <property type="entry name" value="CarbopepD_reg_2"/>
    <property type="match status" value="1"/>
</dbReference>
<evidence type="ECO:0000256" key="6">
    <source>
        <dbReference type="ARBA" id="ARBA00023136"/>
    </source>
</evidence>
<keyword evidence="13" id="KW-0675">Receptor</keyword>
<dbReference type="Gene3D" id="2.60.40.1120">
    <property type="entry name" value="Carboxypeptidase-like, regulatory domain"/>
    <property type="match status" value="1"/>
</dbReference>
<evidence type="ECO:0000256" key="8">
    <source>
        <dbReference type="PROSITE-ProRule" id="PRU01360"/>
    </source>
</evidence>
<keyword evidence="5 9" id="KW-0798">TonB box</keyword>
<comment type="subcellular location">
    <subcellularLocation>
        <location evidence="1 8">Cell outer membrane</location>
        <topology evidence="1 8">Multi-pass membrane protein</topology>
    </subcellularLocation>
</comment>
<sequence>MRKLLGMAAAILLLLGDALSQTARTVTGRVTDDKGAPLANVTIAALGTEKRVVQAAISDARGNFSISITEKVKTLQFAFVGYEEQRIGVSGKSTVEVKLTSNATSLAEIVVVGYGTQKRKDLTGSVASVKGAAIADVPVPSFDGALSGRAAGVQVVAANGQLNNPPIFRIRGNNSLSLSSYPLVVVDGVPTFTGDVSTANTSSNPLASINPSDIESMDVLKDAAATAIYGSRAANGVVIITTKKGRKGKSKVSYDGWVGWTSPSRLWKLLDATQYTELKNEALKNAGQYNDSTNYFTFTNDASGKPINTRWYDYIYQTGLSHSHTASVSGGNESTTYYLSAGYTKQEGVIVKNSFDRKSVRFNLDHQVSKLFSAGVSANYSNEMNLASTGSGSKPGQAYSSGGLARLALILPPSIAPYKADGSYNIEGNQIGRMNNKPSISYYNPLPLIDNDYSKTENNHIQGNAYLQMKPVKGVTLRTVYGIDYLNADNNQLLNPIQGDSYNSGEAVSNTIRYRRWVWTNTAQYDAVFADKHSFSLLAGTEQQSTNTSGFGIDRTKVSDPFFTNTQGGWQVNSTSNTNGNVGQNYLVSGFGRLTYDFSKKYFVSANLRRDGYSAFAPGRKYGTFYGFSGGWDIARENFWANNGIHKVVNSLKFRGSYGKVGNTSGINDFASYSLYNTSLYNGSATLAYAQTGNKDLTWETSTKTDVGITFGLLDDMITGELAWYKNNIDNLILNVPQSASTGLPGLNGSPALVIPQNVGSMYNKGVELSLSASLLRKTQLQWTSSFNISFATNKVTALAPGVDNIKTSTSSLETANITLPGYSAGYLYLLPTAGVDPDNGRRIFINAAHKAVEFDRSLPAGKQYVYKDGGGAAPDINPSVDQVPFANTQPKCYGGFDNTFRYKGFDLDVLLTYMGGFYLYNGTQATIRDQRFWNNSTDVLNRWTTKGQVTDIPKLVFGDNVSNGSANPISDNVQKGDFLKLRNVSLGYTVKPSIAQKLGIASIRVYVSGQNLAVLTHYKGPDPEVSSNGNSSLAQGVDRNSVANGKVITVGLNVGF</sequence>
<dbReference type="EMBL" id="QTJU01000001">
    <property type="protein sequence ID" value="RFM29896.1"/>
    <property type="molecule type" value="Genomic_DNA"/>
</dbReference>
<dbReference type="InterPro" id="IPR039426">
    <property type="entry name" value="TonB-dep_rcpt-like"/>
</dbReference>
<dbReference type="InterPro" id="IPR036942">
    <property type="entry name" value="Beta-barrel_TonB_sf"/>
</dbReference>
<feature type="chain" id="PRO_5017684817" evidence="10">
    <location>
        <begin position="24"/>
        <end position="1057"/>
    </location>
</feature>
<dbReference type="Gene3D" id="2.40.170.20">
    <property type="entry name" value="TonB-dependent receptor, beta-barrel domain"/>
    <property type="match status" value="1"/>
</dbReference>
<dbReference type="GO" id="GO:0009279">
    <property type="term" value="C:cell outer membrane"/>
    <property type="evidence" value="ECO:0007669"/>
    <property type="project" value="UniProtKB-SubCell"/>
</dbReference>
<gene>
    <name evidence="13" type="ORF">DXN05_02670</name>
</gene>
<dbReference type="InterPro" id="IPR012910">
    <property type="entry name" value="Plug_dom"/>
</dbReference>
<dbReference type="OrthoDB" id="9768177at2"/>
<evidence type="ECO:0000259" key="11">
    <source>
        <dbReference type="Pfam" id="PF00593"/>
    </source>
</evidence>
<evidence type="ECO:0000256" key="9">
    <source>
        <dbReference type="RuleBase" id="RU003357"/>
    </source>
</evidence>
<dbReference type="InterPro" id="IPR000531">
    <property type="entry name" value="Beta-barrel_TonB"/>
</dbReference>
<dbReference type="NCBIfam" id="TIGR04056">
    <property type="entry name" value="OMP_RagA_SusC"/>
    <property type="match status" value="1"/>
</dbReference>
<evidence type="ECO:0000256" key="4">
    <source>
        <dbReference type="ARBA" id="ARBA00022692"/>
    </source>
</evidence>
<dbReference type="Proteomes" id="UP000261284">
    <property type="component" value="Unassembled WGS sequence"/>
</dbReference>
<keyword evidence="7 8" id="KW-0998">Cell outer membrane</keyword>
<accession>A0A3E1NPN6</accession>
<dbReference type="SUPFAM" id="SSF56935">
    <property type="entry name" value="Porins"/>
    <property type="match status" value="1"/>
</dbReference>
<evidence type="ECO:0000256" key="7">
    <source>
        <dbReference type="ARBA" id="ARBA00023237"/>
    </source>
</evidence>
<evidence type="ECO:0000256" key="10">
    <source>
        <dbReference type="SAM" id="SignalP"/>
    </source>
</evidence>
<protein>
    <submittedName>
        <fullName evidence="13">TonB-dependent receptor</fullName>
    </submittedName>
</protein>
<evidence type="ECO:0000313" key="13">
    <source>
        <dbReference type="EMBL" id="RFM29896.1"/>
    </source>
</evidence>
<dbReference type="PROSITE" id="PS52016">
    <property type="entry name" value="TONB_DEPENDENT_REC_3"/>
    <property type="match status" value="1"/>
</dbReference>
<dbReference type="SUPFAM" id="SSF49464">
    <property type="entry name" value="Carboxypeptidase regulatory domain-like"/>
    <property type="match status" value="1"/>
</dbReference>
<evidence type="ECO:0000256" key="1">
    <source>
        <dbReference type="ARBA" id="ARBA00004571"/>
    </source>
</evidence>
<dbReference type="RefSeq" id="WP_116845651.1">
    <property type="nucleotide sequence ID" value="NZ_QTJU01000001.1"/>
</dbReference>
<dbReference type="NCBIfam" id="TIGR04057">
    <property type="entry name" value="SusC_RagA_signa"/>
    <property type="match status" value="1"/>
</dbReference>
<keyword evidence="6 8" id="KW-0472">Membrane</keyword>
<dbReference type="AlphaFoldDB" id="A0A3E1NPN6"/>
<dbReference type="InterPro" id="IPR008969">
    <property type="entry name" value="CarboxyPept-like_regulatory"/>
</dbReference>
<organism evidence="13 14">
    <name type="scientific">Deminuibacter soli</name>
    <dbReference type="NCBI Taxonomy" id="2291815"/>
    <lineage>
        <taxon>Bacteria</taxon>
        <taxon>Pseudomonadati</taxon>
        <taxon>Bacteroidota</taxon>
        <taxon>Chitinophagia</taxon>
        <taxon>Chitinophagales</taxon>
        <taxon>Chitinophagaceae</taxon>
        <taxon>Deminuibacter</taxon>
    </lineage>
</organism>
<comment type="caution">
    <text evidence="13">The sequence shown here is derived from an EMBL/GenBank/DDBJ whole genome shotgun (WGS) entry which is preliminary data.</text>
</comment>
<keyword evidence="14" id="KW-1185">Reference proteome</keyword>
<evidence type="ECO:0000256" key="3">
    <source>
        <dbReference type="ARBA" id="ARBA00022452"/>
    </source>
</evidence>
<keyword evidence="4 8" id="KW-0812">Transmembrane</keyword>